<sequence length="52" mass="5983">YKAWIKHVKDGGIILFDDILQGDEMIQVAKELNIIPLNWLHDSGFGFLIKTK</sequence>
<evidence type="ECO:0000313" key="1">
    <source>
        <dbReference type="EMBL" id="GAI96938.1"/>
    </source>
</evidence>
<accession>X1SVF0</accession>
<feature type="non-terminal residue" evidence="1">
    <location>
        <position position="1"/>
    </location>
</feature>
<dbReference type="AlphaFoldDB" id="X1SVF0"/>
<dbReference type="EMBL" id="BARW01022217">
    <property type="protein sequence ID" value="GAI96938.1"/>
    <property type="molecule type" value="Genomic_DNA"/>
</dbReference>
<name>X1SVF0_9ZZZZ</name>
<proteinExistence type="predicted"/>
<gene>
    <name evidence="1" type="ORF">S12H4_37154</name>
</gene>
<protein>
    <submittedName>
        <fullName evidence="1">Uncharacterized protein</fullName>
    </submittedName>
</protein>
<comment type="caution">
    <text evidence="1">The sequence shown here is derived from an EMBL/GenBank/DDBJ whole genome shotgun (WGS) entry which is preliminary data.</text>
</comment>
<reference evidence="1" key="1">
    <citation type="journal article" date="2014" name="Front. Microbiol.">
        <title>High frequency of phylogenetically diverse reductive dehalogenase-homologous genes in deep subseafloor sedimentary metagenomes.</title>
        <authorList>
            <person name="Kawai M."/>
            <person name="Futagami T."/>
            <person name="Toyoda A."/>
            <person name="Takaki Y."/>
            <person name="Nishi S."/>
            <person name="Hori S."/>
            <person name="Arai W."/>
            <person name="Tsubouchi T."/>
            <person name="Morono Y."/>
            <person name="Uchiyama I."/>
            <person name="Ito T."/>
            <person name="Fujiyama A."/>
            <person name="Inagaki F."/>
            <person name="Takami H."/>
        </authorList>
    </citation>
    <scope>NUCLEOTIDE SEQUENCE</scope>
    <source>
        <strain evidence="1">Expedition CK06-06</strain>
    </source>
</reference>
<organism evidence="1">
    <name type="scientific">marine sediment metagenome</name>
    <dbReference type="NCBI Taxonomy" id="412755"/>
    <lineage>
        <taxon>unclassified sequences</taxon>
        <taxon>metagenomes</taxon>
        <taxon>ecological metagenomes</taxon>
    </lineage>
</organism>